<dbReference type="SUPFAM" id="SSF53335">
    <property type="entry name" value="S-adenosyl-L-methionine-dependent methyltransferases"/>
    <property type="match status" value="1"/>
</dbReference>
<feature type="domain" description="Methyltransferase type 11" evidence="4">
    <location>
        <begin position="61"/>
        <end position="157"/>
    </location>
</feature>
<dbReference type="GO" id="GO:0002098">
    <property type="term" value="P:tRNA wobble uridine modification"/>
    <property type="evidence" value="ECO:0007669"/>
    <property type="project" value="TreeGrafter"/>
</dbReference>
<dbReference type="InterPro" id="IPR051422">
    <property type="entry name" value="AlkB_tRNA_MeTrf/Diox"/>
</dbReference>
<dbReference type="Pfam" id="PF08241">
    <property type="entry name" value="Methyltransf_11"/>
    <property type="match status" value="1"/>
</dbReference>
<evidence type="ECO:0000256" key="2">
    <source>
        <dbReference type="ARBA" id="ARBA00022679"/>
    </source>
</evidence>
<proteinExistence type="predicted"/>
<evidence type="ECO:0000313" key="5">
    <source>
        <dbReference type="EMBL" id="CAD7625826.1"/>
    </source>
</evidence>
<evidence type="ECO:0000256" key="3">
    <source>
        <dbReference type="SAM" id="MobiDB-lite"/>
    </source>
</evidence>
<dbReference type="EMBL" id="OC857936">
    <property type="protein sequence ID" value="CAD7625826.1"/>
    <property type="molecule type" value="Genomic_DNA"/>
</dbReference>
<reference evidence="5" key="1">
    <citation type="submission" date="2020-11" db="EMBL/GenBank/DDBJ databases">
        <authorList>
            <person name="Tran Van P."/>
        </authorList>
    </citation>
    <scope>NUCLEOTIDE SEQUENCE</scope>
</reference>
<dbReference type="InterPro" id="IPR013216">
    <property type="entry name" value="Methyltransf_11"/>
</dbReference>
<sequence>MTKECKYGKYINSSSRSLALEQAYVHDVYSIIAINTSLCSPVRSHVKEFLFEEFEIGNCVLDVGCGDGKYLNLKSDIVVIGLERCCEWFCNDLVKCKNIYAGDKQLITGDVMYLPFRDDFFDGVLCSGVLHHVSTVERRVKALREITRILKIGGKILLTVTSGPAVGRELQSQDVLIKLEDFPNKLNTNINSSDTESESSSSGYNNSNYGNTVYESCNTPNSEFGSCYSFVRKALRKFSFTGSFGSLQSRRTSGNKSRTSNGSSLSKEDFPIELRNIEDHDYDDDESISAAIDSPIDCDITSVNDSNRSHSNLLNSSSLLSIIKEHIISFQFQFKSKNSINNESNNKNGFPHRFSLPLSFKRNDKPKSNLNIINRINKNIINETKELETKTQEIINNSKPIANNKGVIRILQKSFSSDSLSSRQASLDTTGAQLIAYYSMPELHTLNETQTNDFSAPSNRMAKNKPKLLELHPITFIDDKTNQNNQCIQTNNSEIKTQPICGSKEENNEYTQQFTDNLNKREMDESVDPIEEKESLLEKEEMDDCVQANESVPQMQSNNKFPKKLLRQRSFSADYQPEVPKAQADQPRRFSASPNIGSTRVNQIAHNYQQINKSDTECQSSTPSPPTTLHRYFHVFRSGELEQLIEQNIQNLHVVNSYYNERATSWCVVVEKVHVWTI</sequence>
<dbReference type="GO" id="GO:0005737">
    <property type="term" value="C:cytoplasm"/>
    <property type="evidence" value="ECO:0007669"/>
    <property type="project" value="TreeGrafter"/>
</dbReference>
<keyword evidence="6" id="KW-1185">Reference proteome</keyword>
<dbReference type="GO" id="GO:0030488">
    <property type="term" value="P:tRNA methylation"/>
    <property type="evidence" value="ECO:0007669"/>
    <property type="project" value="TreeGrafter"/>
</dbReference>
<feature type="region of interest" description="Disordered" evidence="3">
    <location>
        <begin position="246"/>
        <end position="270"/>
    </location>
</feature>
<gene>
    <name evidence="5" type="ORF">OSB1V03_LOCUS6259</name>
</gene>
<dbReference type="GO" id="GO:0106335">
    <property type="term" value="F:tRNA (5-carboxymethyluridine(34)-5-O)-methyltransferase activity"/>
    <property type="evidence" value="ECO:0007669"/>
    <property type="project" value="TreeGrafter"/>
</dbReference>
<evidence type="ECO:0000256" key="1">
    <source>
        <dbReference type="ARBA" id="ARBA00022603"/>
    </source>
</evidence>
<dbReference type="InterPro" id="IPR029063">
    <property type="entry name" value="SAM-dependent_MTases_sf"/>
</dbReference>
<dbReference type="AlphaFoldDB" id="A0A7R9KMI0"/>
<dbReference type="Gene3D" id="3.40.50.150">
    <property type="entry name" value="Vaccinia Virus protein VP39"/>
    <property type="match status" value="2"/>
</dbReference>
<evidence type="ECO:0000259" key="4">
    <source>
        <dbReference type="Pfam" id="PF08241"/>
    </source>
</evidence>
<protein>
    <recommendedName>
        <fullName evidence="4">Methyltransferase type 11 domain-containing protein</fullName>
    </recommendedName>
</protein>
<dbReference type="GO" id="GO:0008757">
    <property type="term" value="F:S-adenosylmethionine-dependent methyltransferase activity"/>
    <property type="evidence" value="ECO:0007669"/>
    <property type="project" value="InterPro"/>
</dbReference>
<dbReference type="CDD" id="cd02440">
    <property type="entry name" value="AdoMet_MTases"/>
    <property type="match status" value="1"/>
</dbReference>
<feature type="compositionally biased region" description="Polar residues" evidence="3">
    <location>
        <begin position="246"/>
        <end position="265"/>
    </location>
</feature>
<dbReference type="PANTHER" id="PTHR13069">
    <property type="entry name" value="ALKYLATED DNA REPAIR PROTEIN ALKB HOMOLOG 8"/>
    <property type="match status" value="1"/>
</dbReference>
<dbReference type="PANTHER" id="PTHR13069:SF37">
    <property type="entry name" value="FIRE DANCER"/>
    <property type="match status" value="1"/>
</dbReference>
<keyword evidence="1" id="KW-0489">Methyltransferase</keyword>
<accession>A0A7R9KMI0</accession>
<dbReference type="GO" id="GO:0005634">
    <property type="term" value="C:nucleus"/>
    <property type="evidence" value="ECO:0007669"/>
    <property type="project" value="TreeGrafter"/>
</dbReference>
<dbReference type="EMBL" id="CAJPIZ010003361">
    <property type="protein sequence ID" value="CAG2106256.1"/>
    <property type="molecule type" value="Genomic_DNA"/>
</dbReference>
<evidence type="ECO:0000313" key="6">
    <source>
        <dbReference type="Proteomes" id="UP000759131"/>
    </source>
</evidence>
<keyword evidence="2" id="KW-0808">Transferase</keyword>
<name>A0A7R9KMI0_9ACAR</name>
<dbReference type="Proteomes" id="UP000759131">
    <property type="component" value="Unassembled WGS sequence"/>
</dbReference>
<dbReference type="GO" id="GO:0000049">
    <property type="term" value="F:tRNA binding"/>
    <property type="evidence" value="ECO:0007669"/>
    <property type="project" value="TreeGrafter"/>
</dbReference>
<dbReference type="OrthoDB" id="271595at2759"/>
<organism evidence="5">
    <name type="scientific">Medioppia subpectinata</name>
    <dbReference type="NCBI Taxonomy" id="1979941"/>
    <lineage>
        <taxon>Eukaryota</taxon>
        <taxon>Metazoa</taxon>
        <taxon>Ecdysozoa</taxon>
        <taxon>Arthropoda</taxon>
        <taxon>Chelicerata</taxon>
        <taxon>Arachnida</taxon>
        <taxon>Acari</taxon>
        <taxon>Acariformes</taxon>
        <taxon>Sarcoptiformes</taxon>
        <taxon>Oribatida</taxon>
        <taxon>Brachypylina</taxon>
        <taxon>Oppioidea</taxon>
        <taxon>Oppiidae</taxon>
        <taxon>Medioppia</taxon>
    </lineage>
</organism>